<evidence type="ECO:0000313" key="4">
    <source>
        <dbReference type="Proteomes" id="UP001159363"/>
    </source>
</evidence>
<gene>
    <name evidence="3" type="ORF">PR048_000160</name>
</gene>
<dbReference type="SUPFAM" id="SSF57667">
    <property type="entry name" value="beta-beta-alpha zinc fingers"/>
    <property type="match status" value="1"/>
</dbReference>
<dbReference type="InterPro" id="IPR013087">
    <property type="entry name" value="Znf_C2H2_type"/>
</dbReference>
<reference evidence="3 4" key="1">
    <citation type="submission" date="2023-02" db="EMBL/GenBank/DDBJ databases">
        <title>LHISI_Scaffold_Assembly.</title>
        <authorList>
            <person name="Stuart O.P."/>
            <person name="Cleave R."/>
            <person name="Magrath M.J.L."/>
            <person name="Mikheyev A.S."/>
        </authorList>
    </citation>
    <scope>NUCLEOTIDE SEQUENCE [LARGE SCALE GENOMIC DNA]</scope>
    <source>
        <strain evidence="3">Daus_M_001</strain>
        <tissue evidence="3">Leg muscle</tissue>
    </source>
</reference>
<dbReference type="SMART" id="SM00355">
    <property type="entry name" value="ZnF_C2H2"/>
    <property type="match status" value="2"/>
</dbReference>
<dbReference type="EMBL" id="JARBHB010000001">
    <property type="protein sequence ID" value="KAJ8894853.1"/>
    <property type="molecule type" value="Genomic_DNA"/>
</dbReference>
<evidence type="ECO:0000259" key="2">
    <source>
        <dbReference type="PROSITE" id="PS50157"/>
    </source>
</evidence>
<keyword evidence="1" id="KW-0862">Zinc</keyword>
<dbReference type="Pfam" id="PF00096">
    <property type="entry name" value="zf-C2H2"/>
    <property type="match status" value="1"/>
</dbReference>
<sequence>MLVLVMFADVEYLATEVYHLRPYQCQKCCKRYSTRSNLQRHIKVECGQEPRFQCPYCPHRSNYKANLAMHIYRRHRLQ</sequence>
<keyword evidence="1" id="KW-0863">Zinc-finger</keyword>
<feature type="domain" description="C2H2-type" evidence="2">
    <location>
        <begin position="23"/>
        <end position="50"/>
    </location>
</feature>
<evidence type="ECO:0000256" key="1">
    <source>
        <dbReference type="PROSITE-ProRule" id="PRU00042"/>
    </source>
</evidence>
<dbReference type="PROSITE" id="PS50157">
    <property type="entry name" value="ZINC_FINGER_C2H2_2"/>
    <property type="match status" value="1"/>
</dbReference>
<keyword evidence="4" id="KW-1185">Reference proteome</keyword>
<dbReference type="InterPro" id="IPR036236">
    <property type="entry name" value="Znf_C2H2_sf"/>
</dbReference>
<accession>A0ABQ9IDV2</accession>
<name>A0ABQ9IDV2_9NEOP</name>
<protein>
    <recommendedName>
        <fullName evidence="2">C2H2-type domain-containing protein</fullName>
    </recommendedName>
</protein>
<keyword evidence="1" id="KW-0479">Metal-binding</keyword>
<dbReference type="Gene3D" id="3.30.160.60">
    <property type="entry name" value="Classic Zinc Finger"/>
    <property type="match status" value="2"/>
</dbReference>
<dbReference type="Proteomes" id="UP001159363">
    <property type="component" value="Chromosome 1"/>
</dbReference>
<dbReference type="Pfam" id="PF13894">
    <property type="entry name" value="zf-C2H2_4"/>
    <property type="match status" value="1"/>
</dbReference>
<organism evidence="3 4">
    <name type="scientific">Dryococelus australis</name>
    <dbReference type="NCBI Taxonomy" id="614101"/>
    <lineage>
        <taxon>Eukaryota</taxon>
        <taxon>Metazoa</taxon>
        <taxon>Ecdysozoa</taxon>
        <taxon>Arthropoda</taxon>
        <taxon>Hexapoda</taxon>
        <taxon>Insecta</taxon>
        <taxon>Pterygota</taxon>
        <taxon>Neoptera</taxon>
        <taxon>Polyneoptera</taxon>
        <taxon>Phasmatodea</taxon>
        <taxon>Verophasmatodea</taxon>
        <taxon>Anareolatae</taxon>
        <taxon>Phasmatidae</taxon>
        <taxon>Eurycanthinae</taxon>
        <taxon>Dryococelus</taxon>
    </lineage>
</organism>
<evidence type="ECO:0000313" key="3">
    <source>
        <dbReference type="EMBL" id="KAJ8894853.1"/>
    </source>
</evidence>
<proteinExistence type="predicted"/>
<comment type="caution">
    <text evidence="3">The sequence shown here is derived from an EMBL/GenBank/DDBJ whole genome shotgun (WGS) entry which is preliminary data.</text>
</comment>